<dbReference type="Proteomes" id="UP000008281">
    <property type="component" value="Unassembled WGS sequence"/>
</dbReference>
<dbReference type="EMBL" id="DS268424">
    <property type="protein sequence ID" value="EFO91392.1"/>
    <property type="molecule type" value="Genomic_DNA"/>
</dbReference>
<evidence type="ECO:0000313" key="2">
    <source>
        <dbReference type="Proteomes" id="UP000008281"/>
    </source>
</evidence>
<gene>
    <name evidence="1" type="ORF">CRE_11789</name>
</gene>
<evidence type="ECO:0000313" key="1">
    <source>
        <dbReference type="EMBL" id="EFO91392.1"/>
    </source>
</evidence>
<name>E3M4P3_CAERE</name>
<accession>E3M4P3</accession>
<dbReference type="AlphaFoldDB" id="E3M4P3"/>
<proteinExistence type="predicted"/>
<protein>
    <submittedName>
        <fullName evidence="1">Uncharacterized protein</fullName>
    </submittedName>
</protein>
<keyword evidence="2" id="KW-1185">Reference proteome</keyword>
<sequence>MIINQLIETLSDQAVVSTLTPSSIIVYDKNELKVYVGFTNNRESVEYTKEVILLLSTVIPTKTEIREIIVSKNGDYVILEGPRSVFVVRIGTEILFTKPDRLPSECFCECYSLHDSLLLQNSALSVVKVRVLGEKCDEKTIIAAVLFSDNCIRFYNLQKKFDSLLLGVDFRNYLHQGGDENIANNTFGLQKALGLNQTMPRFPIQIISVSFDMIPPQPKSSHFSLIAVDSDAEFYGSFVHFSCESTRMIQIILNCNSGFKEGVSPRIHRLEIIDGIPCDPIDLQYITTSNPRITSIFVLVSGGGILSHLVVFPNEFGEFQLLVNDQLRLPLSSGDPKIVRNQIKKLNVNRYEIATSSCLYSVNISPWFDSLTSGSAAPKTNKDSRVFELVNALISQDELTETKKWTGARALRAIAVKLSAGLEADETEDEPSADSEDVMHLVIIENKNGQPAHVFNIATFDSNTWNIKTTRDIEKHLNSGTTSNQVHTLEQQLADLKPLAACVISDKVSCEDAIDAALKFFEAVDERLKKHSELAQAFVDRTLALTTSAHNLVEKQEQLDARLGDESEVIELLKTRLYATKERMEKTRKDINVLFHRVEENAPLSDNEIRIFEKLKERQKMLSDLSIYVPKMTLDTNELNRMTEVLLKKRISGEDTNKFSAVERNAAEIDNLESRERTLQEDIAQLTV</sequence>
<dbReference type="STRING" id="31234.E3M4P3"/>
<dbReference type="eggNOG" id="KOG0159">
    <property type="taxonomic scope" value="Eukaryota"/>
</dbReference>
<dbReference type="OMA" id="SIDINPW"/>
<dbReference type="OrthoDB" id="5823806at2759"/>
<dbReference type="HOGENOM" id="CLU_418714_0_0_1"/>
<reference evidence="1" key="1">
    <citation type="submission" date="2007-07" db="EMBL/GenBank/DDBJ databases">
        <title>PCAP assembly of the Caenorhabditis remanei genome.</title>
        <authorList>
            <consortium name="The Caenorhabditis remanei Sequencing Consortium"/>
            <person name="Wilson R.K."/>
        </authorList>
    </citation>
    <scope>NUCLEOTIDE SEQUENCE [LARGE SCALE GENOMIC DNA]</scope>
    <source>
        <strain evidence="1">PB4641</strain>
    </source>
</reference>
<organism evidence="2">
    <name type="scientific">Caenorhabditis remanei</name>
    <name type="common">Caenorhabditis vulgaris</name>
    <dbReference type="NCBI Taxonomy" id="31234"/>
    <lineage>
        <taxon>Eukaryota</taxon>
        <taxon>Metazoa</taxon>
        <taxon>Ecdysozoa</taxon>
        <taxon>Nematoda</taxon>
        <taxon>Chromadorea</taxon>
        <taxon>Rhabditida</taxon>
        <taxon>Rhabditina</taxon>
        <taxon>Rhabditomorpha</taxon>
        <taxon>Rhabditoidea</taxon>
        <taxon>Rhabditidae</taxon>
        <taxon>Peloderinae</taxon>
        <taxon>Caenorhabditis</taxon>
    </lineage>
</organism>
<dbReference type="InParanoid" id="E3M4P3"/>
<dbReference type="FunCoup" id="E3M4P3">
    <property type="interactions" value="156"/>
</dbReference>